<dbReference type="VEuPathDB" id="FungiDB:PTTG_10057"/>
<reference evidence="3 4" key="3">
    <citation type="journal article" date="2017" name="G3 (Bethesda)">
        <title>Comparative analysis highlights variable genome content of wheat rusts and divergence of the mating loci.</title>
        <authorList>
            <person name="Cuomo C.A."/>
            <person name="Bakkeren G."/>
            <person name="Khalil H.B."/>
            <person name="Panwar V."/>
            <person name="Joly D."/>
            <person name="Linning R."/>
            <person name="Sakthikumar S."/>
            <person name="Song X."/>
            <person name="Adiconis X."/>
            <person name="Fan L."/>
            <person name="Goldberg J.M."/>
            <person name="Levin J.Z."/>
            <person name="Young S."/>
            <person name="Zeng Q."/>
            <person name="Anikster Y."/>
            <person name="Bruce M."/>
            <person name="Wang M."/>
            <person name="Yin C."/>
            <person name="McCallum B."/>
            <person name="Szabo L.J."/>
            <person name="Hulbert S."/>
            <person name="Chen X."/>
            <person name="Fellers J.P."/>
        </authorList>
    </citation>
    <scope>NUCLEOTIDE SEQUENCE</scope>
    <source>
        <strain evidence="4">Isolate 1-1 / race 1 (BBBD)</strain>
        <strain evidence="3">isolate 1-1 / race 1 (BBBD)</strain>
    </source>
</reference>
<reference evidence="2" key="2">
    <citation type="submission" date="2016-05" db="EMBL/GenBank/DDBJ databases">
        <title>Comparative analysis highlights variable genome content of wheat rusts and divergence of the mating loci.</title>
        <authorList>
            <person name="Cuomo C.A."/>
            <person name="Bakkeren G."/>
            <person name="Szabo L."/>
            <person name="Khalil H."/>
            <person name="Joly D."/>
            <person name="Goldberg J."/>
            <person name="Young S."/>
            <person name="Zeng Q."/>
            <person name="Fellers J."/>
        </authorList>
    </citation>
    <scope>NUCLEOTIDE SEQUENCE [LARGE SCALE GENOMIC DNA]</scope>
    <source>
        <strain evidence="2">1-1 BBBD Race 1</strain>
    </source>
</reference>
<evidence type="ECO:0000313" key="4">
    <source>
        <dbReference type="Proteomes" id="UP000005240"/>
    </source>
</evidence>
<proteinExistence type="predicted"/>
<evidence type="ECO:0000313" key="2">
    <source>
        <dbReference type="EMBL" id="OAV86145.1"/>
    </source>
</evidence>
<gene>
    <name evidence="2" type="ORF">PTTG_10057</name>
</gene>
<reference evidence="3" key="4">
    <citation type="submission" date="2025-05" db="UniProtKB">
        <authorList>
            <consortium name="EnsemblFungi"/>
        </authorList>
    </citation>
    <scope>IDENTIFICATION</scope>
    <source>
        <strain evidence="3">isolate 1-1 / race 1 (BBBD)</strain>
    </source>
</reference>
<sequence length="77" mass="8526">MSGRWRQHSSQITGTVLWISVSTKTSVLASRMEILPMSRTLAPADTCSSEFRTASPNVKEIPPSKNKSGVQFTMDIR</sequence>
<reference evidence="2" key="1">
    <citation type="submission" date="2009-11" db="EMBL/GenBank/DDBJ databases">
        <authorList>
            <consortium name="The Broad Institute Genome Sequencing Platform"/>
            <person name="Ward D."/>
            <person name="Feldgarden M."/>
            <person name="Earl A."/>
            <person name="Young S.K."/>
            <person name="Zeng Q."/>
            <person name="Koehrsen M."/>
            <person name="Alvarado L."/>
            <person name="Berlin A."/>
            <person name="Bochicchio J."/>
            <person name="Borenstein D."/>
            <person name="Chapman S.B."/>
            <person name="Chen Z."/>
            <person name="Engels R."/>
            <person name="Freedman E."/>
            <person name="Gellesch M."/>
            <person name="Goldberg J."/>
            <person name="Griggs A."/>
            <person name="Gujja S."/>
            <person name="Heilman E."/>
            <person name="Heiman D."/>
            <person name="Hepburn T."/>
            <person name="Howarth C."/>
            <person name="Jen D."/>
            <person name="Larson L."/>
            <person name="Lewis B."/>
            <person name="Mehta T."/>
            <person name="Park D."/>
            <person name="Pearson M."/>
            <person name="Roberts A."/>
            <person name="Saif S."/>
            <person name="Shea T."/>
            <person name="Shenoy N."/>
            <person name="Sisk P."/>
            <person name="Stolte C."/>
            <person name="Sykes S."/>
            <person name="Thomson T."/>
            <person name="Walk T."/>
            <person name="White J."/>
            <person name="Yandava C."/>
            <person name="Izard J."/>
            <person name="Baranova O.V."/>
            <person name="Blanton J.M."/>
            <person name="Tanner A.C."/>
            <person name="Dewhirst F.E."/>
            <person name="Haas B."/>
            <person name="Nusbaum C."/>
            <person name="Birren B."/>
        </authorList>
    </citation>
    <scope>NUCLEOTIDE SEQUENCE [LARGE SCALE GENOMIC DNA]</scope>
    <source>
        <strain evidence="2">1-1 BBBD Race 1</strain>
    </source>
</reference>
<protein>
    <submittedName>
        <fullName evidence="2 3">Uncharacterized protein</fullName>
    </submittedName>
</protein>
<evidence type="ECO:0000313" key="3">
    <source>
        <dbReference type="EnsemblFungi" id="PTTG_10057-t43_1-p1"/>
    </source>
</evidence>
<dbReference type="EMBL" id="ADAS02001581">
    <property type="protein sequence ID" value="OAV86145.1"/>
    <property type="molecule type" value="Genomic_DNA"/>
</dbReference>
<evidence type="ECO:0000256" key="1">
    <source>
        <dbReference type="SAM" id="MobiDB-lite"/>
    </source>
</evidence>
<keyword evidence="4" id="KW-1185">Reference proteome</keyword>
<dbReference type="AlphaFoldDB" id="A0A0C4FA17"/>
<dbReference type="EnsemblFungi" id="PTTG_10057-t43_1">
    <property type="protein sequence ID" value="PTTG_10057-t43_1-p1"/>
    <property type="gene ID" value="PTTG_10057"/>
</dbReference>
<feature type="region of interest" description="Disordered" evidence="1">
    <location>
        <begin position="53"/>
        <end position="77"/>
    </location>
</feature>
<dbReference type="Proteomes" id="UP000005240">
    <property type="component" value="Unassembled WGS sequence"/>
</dbReference>
<name>A0A0C4FA17_PUCT1</name>
<accession>A0A0C4FA17</accession>
<organism evidence="2">
    <name type="scientific">Puccinia triticina (isolate 1-1 / race 1 (BBBD))</name>
    <name type="common">Brown leaf rust fungus</name>
    <dbReference type="NCBI Taxonomy" id="630390"/>
    <lineage>
        <taxon>Eukaryota</taxon>
        <taxon>Fungi</taxon>
        <taxon>Dikarya</taxon>
        <taxon>Basidiomycota</taxon>
        <taxon>Pucciniomycotina</taxon>
        <taxon>Pucciniomycetes</taxon>
        <taxon>Pucciniales</taxon>
        <taxon>Pucciniaceae</taxon>
        <taxon>Puccinia</taxon>
    </lineage>
</organism>